<feature type="region of interest" description="Disordered" evidence="1">
    <location>
        <begin position="57"/>
        <end position="111"/>
    </location>
</feature>
<dbReference type="Proteomes" id="UP000053801">
    <property type="component" value="Chromosome"/>
</dbReference>
<evidence type="ECO:0000313" key="3">
    <source>
        <dbReference type="Proteomes" id="UP000053801"/>
    </source>
</evidence>
<reference evidence="2 3" key="2">
    <citation type="journal article" date="2014" name="Pathogens">
        <title>Comparative Genomics Identifies a Potential Marker of Human-Virulent Anaplasma phagocytophilum.</title>
        <authorList>
            <person name="Al-Khedery B."/>
            <person name="Barbet A.F."/>
        </authorList>
    </citation>
    <scope>NUCLEOTIDE SEQUENCE [LARGE SCALE GENOMIC DNA]</scope>
    <source>
        <strain evidence="2 3">Norway variant2</strain>
    </source>
</reference>
<accession>A0A168HKW5</accession>
<evidence type="ECO:0000256" key="1">
    <source>
        <dbReference type="SAM" id="MobiDB-lite"/>
    </source>
</evidence>
<dbReference type="RefSeq" id="WP_044143762.1">
    <property type="nucleotide sequence ID" value="NZ_CP015376.1"/>
</dbReference>
<gene>
    <name evidence="2" type="ORF">P029_05685</name>
</gene>
<proteinExistence type="predicted"/>
<dbReference type="AlphaFoldDB" id="A0A168HKW5"/>
<organism evidence="2 3">
    <name type="scientific">Anaplasma phagocytophilum str. Norway variant2</name>
    <dbReference type="NCBI Taxonomy" id="1392507"/>
    <lineage>
        <taxon>Bacteria</taxon>
        <taxon>Pseudomonadati</taxon>
        <taxon>Pseudomonadota</taxon>
        <taxon>Alphaproteobacteria</taxon>
        <taxon>Rickettsiales</taxon>
        <taxon>Anaplasmataceae</taxon>
        <taxon>Anaplasma</taxon>
        <taxon>phagocytophilum group</taxon>
    </lineage>
</organism>
<name>A0A168HKW5_ANAPH</name>
<dbReference type="EMBL" id="CP015376">
    <property type="protein sequence ID" value="ANC34744.1"/>
    <property type="molecule type" value="Genomic_DNA"/>
</dbReference>
<reference evidence="2 3" key="1">
    <citation type="journal article" date="2013" name="Pathogens">
        <title>An Emerging Tick-Borne Disease of Humans Is Caused by a Subset of Strains with Conserved Genome Structure.</title>
        <authorList>
            <person name="Barbet A.F."/>
            <person name="Al-Khedery B."/>
            <person name="Stuen S."/>
            <person name="Granquist E.G."/>
            <person name="Felsheim R.F."/>
            <person name="Munderloh U.G."/>
        </authorList>
    </citation>
    <scope>NUCLEOTIDE SEQUENCE [LARGE SCALE GENOMIC DNA]</scope>
    <source>
        <strain evidence="2 3">Norway variant2</strain>
    </source>
</reference>
<sequence length="111" mass="12820">MTGTCLLGAISLERRTYFNTDVHPARSVSLCYTFEHRIAFLRLICGAGLFCYARPEGRRQKAEGRRQKAEGRRQKAEGRRQKAEGRRQKAEGRRQKAEGRRQKAEEILVQI</sequence>
<protein>
    <submittedName>
        <fullName evidence="2">Uncharacterized protein</fullName>
    </submittedName>
</protein>
<evidence type="ECO:0000313" key="2">
    <source>
        <dbReference type="EMBL" id="ANC34744.1"/>
    </source>
</evidence>